<keyword evidence="4" id="KW-1185">Reference proteome</keyword>
<reference evidence="3" key="1">
    <citation type="submission" date="2020-05" db="EMBL/GenBank/DDBJ databases">
        <title>WGS assembly of Panicum virgatum.</title>
        <authorList>
            <person name="Lovell J.T."/>
            <person name="Jenkins J."/>
            <person name="Shu S."/>
            <person name="Juenger T.E."/>
            <person name="Schmutz J."/>
        </authorList>
    </citation>
    <scope>NUCLEOTIDE SEQUENCE</scope>
    <source>
        <strain evidence="3">AP13</strain>
    </source>
</reference>
<name>A0A8T0WV74_PANVG</name>
<evidence type="ECO:0000313" key="3">
    <source>
        <dbReference type="EMBL" id="KAG2650728.1"/>
    </source>
</evidence>
<dbReference type="Proteomes" id="UP000823388">
    <property type="component" value="Chromosome 1N"/>
</dbReference>
<protein>
    <recommendedName>
        <fullName evidence="5">Secreted protein</fullName>
    </recommendedName>
</protein>
<evidence type="ECO:0000256" key="1">
    <source>
        <dbReference type="SAM" id="MobiDB-lite"/>
    </source>
</evidence>
<feature type="chain" id="PRO_5035889185" description="Secreted protein" evidence="2">
    <location>
        <begin position="17"/>
        <end position="277"/>
    </location>
</feature>
<evidence type="ECO:0000256" key="2">
    <source>
        <dbReference type="SAM" id="SignalP"/>
    </source>
</evidence>
<dbReference type="AlphaFoldDB" id="A0A8T0WV74"/>
<feature type="signal peptide" evidence="2">
    <location>
        <begin position="1"/>
        <end position="16"/>
    </location>
</feature>
<organism evidence="3 4">
    <name type="scientific">Panicum virgatum</name>
    <name type="common">Blackwell switchgrass</name>
    <dbReference type="NCBI Taxonomy" id="38727"/>
    <lineage>
        <taxon>Eukaryota</taxon>
        <taxon>Viridiplantae</taxon>
        <taxon>Streptophyta</taxon>
        <taxon>Embryophyta</taxon>
        <taxon>Tracheophyta</taxon>
        <taxon>Spermatophyta</taxon>
        <taxon>Magnoliopsida</taxon>
        <taxon>Liliopsida</taxon>
        <taxon>Poales</taxon>
        <taxon>Poaceae</taxon>
        <taxon>PACMAD clade</taxon>
        <taxon>Panicoideae</taxon>
        <taxon>Panicodae</taxon>
        <taxon>Paniceae</taxon>
        <taxon>Panicinae</taxon>
        <taxon>Panicum</taxon>
        <taxon>Panicum sect. Hiantes</taxon>
    </lineage>
</organism>
<proteinExistence type="predicted"/>
<dbReference type="EMBL" id="CM029038">
    <property type="protein sequence ID" value="KAG2650728.1"/>
    <property type="molecule type" value="Genomic_DNA"/>
</dbReference>
<feature type="region of interest" description="Disordered" evidence="1">
    <location>
        <begin position="117"/>
        <end position="138"/>
    </location>
</feature>
<evidence type="ECO:0008006" key="5">
    <source>
        <dbReference type="Google" id="ProtNLM"/>
    </source>
</evidence>
<sequence>MMVIAVVLAITSSASVCPALLALHDCTGRRTEEKSRGWRHGRLSFLPPIPMPPVAVRPFDNHSQTPLVTPTTWPSICRCTQAHETVAQPVGTTTRQSREPSVLAALRASQSFIAQCKPSSQEKGRAPPPLGSWRRSEKACGVQAPLGRERGLKLEGREERESLRWTGCLTWVRHMGRGPYHLMIPLPRSLNLSARAHVYLTDHYHLNFIRRRRRGAEEVIIGGNAPRPVSKAVVLTAAEREHGDSSLLFSFFLFCCSVSQPAGRYRTALLLAGGWSD</sequence>
<evidence type="ECO:0000313" key="4">
    <source>
        <dbReference type="Proteomes" id="UP000823388"/>
    </source>
</evidence>
<accession>A0A8T0WV74</accession>
<gene>
    <name evidence="3" type="ORF">PVAP13_1NG204276</name>
</gene>
<keyword evidence="2" id="KW-0732">Signal</keyword>
<comment type="caution">
    <text evidence="3">The sequence shown here is derived from an EMBL/GenBank/DDBJ whole genome shotgun (WGS) entry which is preliminary data.</text>
</comment>